<feature type="region of interest" description="Disordered" evidence="3">
    <location>
        <begin position="67"/>
        <end position="86"/>
    </location>
</feature>
<evidence type="ECO:0000313" key="9">
    <source>
        <dbReference type="Proteomes" id="UP000651837"/>
    </source>
</evidence>
<evidence type="ECO:0000313" key="6">
    <source>
        <dbReference type="EMBL" id="MBD1260466.1"/>
    </source>
</evidence>
<evidence type="ECO:0000256" key="1">
    <source>
        <dbReference type="ARBA" id="ARBA00008061"/>
    </source>
</evidence>
<evidence type="ECO:0000259" key="5">
    <source>
        <dbReference type="SMART" id="SM00642"/>
    </source>
</evidence>
<dbReference type="InterPro" id="IPR006047">
    <property type="entry name" value="GH13_cat_dom"/>
</dbReference>
<evidence type="ECO:0000256" key="4">
    <source>
        <dbReference type="SAM" id="SignalP"/>
    </source>
</evidence>
<dbReference type="CDD" id="cd11350">
    <property type="entry name" value="AmyAc_4"/>
    <property type="match status" value="1"/>
</dbReference>
<accession>A0A316E6A5</accession>
<dbReference type="SMART" id="SM00642">
    <property type="entry name" value="Aamy"/>
    <property type="match status" value="1"/>
</dbReference>
<evidence type="ECO:0000313" key="7">
    <source>
        <dbReference type="EMBL" id="PWK25931.1"/>
    </source>
</evidence>
<dbReference type="Proteomes" id="UP000245667">
    <property type="component" value="Unassembled WGS sequence"/>
</dbReference>
<proteinExistence type="inferred from homology"/>
<dbReference type="Pfam" id="PF00128">
    <property type="entry name" value="Alpha-amylase"/>
    <property type="match status" value="2"/>
</dbReference>
<dbReference type="SUPFAM" id="SSF51445">
    <property type="entry name" value="(Trans)glycosidases"/>
    <property type="match status" value="1"/>
</dbReference>
<dbReference type="EMBL" id="QGGQ01000001">
    <property type="protein sequence ID" value="PWK25931.1"/>
    <property type="molecule type" value="Genomic_DNA"/>
</dbReference>
<sequence>MKKLFVLVLFTLFLNFGFAQVQNGVFSTTPTTFTENDEITITVSNVDLSEWGVSDVYLWAWYTDSNGSQADSPTNGTWTSSDETQKMTDNGDGSYSYTLTPSTFYGATDISEIGMLVKAKDGTGDKKTQDFTKEVGGYQLVLTAPSQTTTIVTSGTDYTIEATASANSSFVLSANGTLVDNSVTSATTYSFSYIVNTTTNFELEVSNGTDTLTETFTLAVRPAVTEEALPDGLLDGINFNESDPTKATLVLYAPGKEFVHVIGDFNNWEIDDNYLMKKDASQDRFWIELTGLTPDFDHLYQYLVEFDINIADPYSTLILDGYGNDDYIDDTTYPDLPSYPTGQSHAITVLRTGETDYTWQTTDFDPPAKEDLVVYEILIRDFDALHSFDAVKNRLDYLEALGINAIELMPVSEFDGNESWGYNPSFHMALDKYYGTKDALKSFIDECHSRDIAVILDVVYNHASGQNPYYRMWNTDNGGTGGQASDDNPFFNATATHSYSVFNDFNHQQQATKDYVNRTVTYWINEFKIDGMRWDLTKGFTQNCTSSDENCTNSTQPDRIEVLKGYADNQWASDEDFYVIFEHLGQIEEEEQWANYRVDEGKGILLWNKMSDPYNEATMGYNESSKSDFSNVSYVSKGFDQPSAVSYMESHDEERLMYKNLLYGNSEGSYDITDESTALGRMQTAGAFFFTVPGPKMIWQFGELGYDISIDEGGRTGNKPILWEYATEPDRYAIYETWQDLIALKLEEPIFATTDFSLDLDAATGLKTIHLTDNTATGDEIKYVTIVGNFGVTSQEIVPDFQETGTWYNLLNNNDPWEVTNTTSTIALQPGEFIVFADNPSLALIDPNDLDADGVPNTDDLCADTPFGATVDVNGCALFSLPTSNFSIKSGSETCRSSNNGSISITAVENYNYSATLSGTADATNVFTSDTEFSGLSAGNYTVCITVEGQTDYEQCYDLTITEPEDLSVSSKVDTSTGKVSLNFKGGKIYTINLNGKVFTTTQNEITLDLEAQTNTINVSTDKDCQGFYEETIVLASEISVYPNPVKDNLLYLELGSISDPSVNVEIYTLSGRQISISDHYVNNGQVQINVSNIPNGLFVLKVHTAQKTYHYKIVK</sequence>
<dbReference type="InterPro" id="IPR013783">
    <property type="entry name" value="Ig-like_fold"/>
</dbReference>
<dbReference type="Gene3D" id="2.60.40.10">
    <property type="entry name" value="Immunoglobulins"/>
    <property type="match status" value="1"/>
</dbReference>
<feature type="domain" description="Glycosyl hydrolase family 13 catalytic" evidence="5">
    <location>
        <begin position="376"/>
        <end position="745"/>
    </location>
</feature>
<reference evidence="6 9" key="2">
    <citation type="submission" date="2020-07" db="EMBL/GenBank/DDBJ databases">
        <title>The draft genome sequence of Maribacter polysiphoniae KCTC 22021.</title>
        <authorList>
            <person name="Mu L."/>
        </authorList>
    </citation>
    <scope>NUCLEOTIDE SEQUENCE [LARGE SCALE GENOMIC DNA]</scope>
    <source>
        <strain evidence="6 9">KCTC 22021</strain>
    </source>
</reference>
<dbReference type="SUPFAM" id="SSF81296">
    <property type="entry name" value="E set domains"/>
    <property type="match status" value="1"/>
</dbReference>
<evidence type="ECO:0000313" key="8">
    <source>
        <dbReference type="Proteomes" id="UP000245667"/>
    </source>
</evidence>
<evidence type="ECO:0000256" key="3">
    <source>
        <dbReference type="SAM" id="MobiDB-lite"/>
    </source>
</evidence>
<dbReference type="InterPro" id="IPR028974">
    <property type="entry name" value="TSP_type-3_rpt"/>
</dbReference>
<keyword evidence="2 4" id="KW-0732">Signal</keyword>
<dbReference type="AlphaFoldDB" id="A0A316E6A5"/>
<dbReference type="Gene3D" id="3.20.20.80">
    <property type="entry name" value="Glycosidases"/>
    <property type="match status" value="1"/>
</dbReference>
<feature type="signal peptide" evidence="4">
    <location>
        <begin position="1"/>
        <end position="21"/>
    </location>
</feature>
<dbReference type="EMBL" id="JACWLN010000002">
    <property type="protein sequence ID" value="MBD1260466.1"/>
    <property type="molecule type" value="Genomic_DNA"/>
</dbReference>
<gene>
    <name evidence="6" type="ORF">HZY62_07690</name>
    <name evidence="7" type="ORF">LX92_00675</name>
</gene>
<name>A0A316E6A5_9FLAO</name>
<dbReference type="InterPro" id="IPR026444">
    <property type="entry name" value="Secre_tail"/>
</dbReference>
<dbReference type="RefSeq" id="WP_109648838.1">
    <property type="nucleotide sequence ID" value="NZ_JACWLN010000002.1"/>
</dbReference>
<keyword evidence="9" id="KW-1185">Reference proteome</keyword>
<organism evidence="7 8">
    <name type="scientific">Maribacter polysiphoniae</name>
    <dbReference type="NCBI Taxonomy" id="429344"/>
    <lineage>
        <taxon>Bacteria</taxon>
        <taxon>Pseudomonadati</taxon>
        <taxon>Bacteroidota</taxon>
        <taxon>Flavobacteriia</taxon>
        <taxon>Flavobacteriales</taxon>
        <taxon>Flavobacteriaceae</taxon>
        <taxon>Maribacter</taxon>
    </lineage>
</organism>
<dbReference type="GO" id="GO:0005975">
    <property type="term" value="P:carbohydrate metabolic process"/>
    <property type="evidence" value="ECO:0007669"/>
    <property type="project" value="InterPro"/>
</dbReference>
<comment type="similarity">
    <text evidence="1">Belongs to the glycosyl hydrolase 13 family.</text>
</comment>
<dbReference type="NCBIfam" id="TIGR04183">
    <property type="entry name" value="Por_Secre_tail"/>
    <property type="match status" value="1"/>
</dbReference>
<protein>
    <submittedName>
        <fullName evidence="7">Putative secreted protein (Por secretion system target)</fullName>
    </submittedName>
    <submittedName>
        <fullName evidence="6">T9SS type A sorting domain-containing protein</fullName>
    </submittedName>
</protein>
<dbReference type="SUPFAM" id="SSF103647">
    <property type="entry name" value="TSP type-3 repeat"/>
    <property type="match status" value="1"/>
</dbReference>
<dbReference type="PANTHER" id="PTHR43002">
    <property type="entry name" value="GLYCOGEN DEBRANCHING ENZYME"/>
    <property type="match status" value="1"/>
</dbReference>
<reference evidence="7 8" key="1">
    <citation type="submission" date="2018-05" db="EMBL/GenBank/DDBJ databases">
        <title>Genomic Encyclopedia of Archaeal and Bacterial Type Strains, Phase II (KMG-II): from individual species to whole genera.</title>
        <authorList>
            <person name="Goeker M."/>
        </authorList>
    </citation>
    <scope>NUCLEOTIDE SEQUENCE [LARGE SCALE GENOMIC DNA]</scope>
    <source>
        <strain evidence="7 8">DSM 23514</strain>
    </source>
</reference>
<dbReference type="InterPro" id="IPR014756">
    <property type="entry name" value="Ig_E-set"/>
</dbReference>
<dbReference type="GO" id="GO:0005509">
    <property type="term" value="F:calcium ion binding"/>
    <property type="evidence" value="ECO:0007669"/>
    <property type="project" value="InterPro"/>
</dbReference>
<comment type="caution">
    <text evidence="7">The sequence shown here is derived from an EMBL/GenBank/DDBJ whole genome shotgun (WGS) entry which is preliminary data.</text>
</comment>
<dbReference type="Proteomes" id="UP000651837">
    <property type="component" value="Unassembled WGS sequence"/>
</dbReference>
<dbReference type="Pfam" id="PF18962">
    <property type="entry name" value="Por_Secre_tail"/>
    <property type="match status" value="1"/>
</dbReference>
<feature type="chain" id="PRO_5016389947" evidence="4">
    <location>
        <begin position="22"/>
        <end position="1116"/>
    </location>
</feature>
<evidence type="ECO:0000256" key="2">
    <source>
        <dbReference type="ARBA" id="ARBA00022729"/>
    </source>
</evidence>
<dbReference type="OrthoDB" id="9761875at2"/>
<dbReference type="InterPro" id="IPR017853">
    <property type="entry name" value="GH"/>
</dbReference>